<feature type="transmembrane region" description="Helical" evidence="6">
    <location>
        <begin position="390"/>
        <end position="407"/>
    </location>
</feature>
<proteinExistence type="predicted"/>
<evidence type="ECO:0000256" key="4">
    <source>
        <dbReference type="ARBA" id="ARBA00023136"/>
    </source>
</evidence>
<reference evidence="8" key="1">
    <citation type="journal article" date="2021" name="Sci. Adv.">
        <title>The American lobster genome reveals insights on longevity, neural, and immune adaptations.</title>
        <authorList>
            <person name="Polinski J.M."/>
            <person name="Zimin A.V."/>
            <person name="Clark K.F."/>
            <person name="Kohn A.B."/>
            <person name="Sadowski N."/>
            <person name="Timp W."/>
            <person name="Ptitsyn A."/>
            <person name="Khanna P."/>
            <person name="Romanova D.Y."/>
            <person name="Williams P."/>
            <person name="Greenwood S.J."/>
            <person name="Moroz L.L."/>
            <person name="Walt D.R."/>
            <person name="Bodnar A.G."/>
        </authorList>
    </citation>
    <scope>NUCLEOTIDE SEQUENCE</scope>
    <source>
        <strain evidence="8">GMGI-L3</strain>
    </source>
</reference>
<feature type="transmembrane region" description="Helical" evidence="6">
    <location>
        <begin position="64"/>
        <end position="84"/>
    </location>
</feature>
<feature type="transmembrane region" description="Helical" evidence="6">
    <location>
        <begin position="354"/>
        <end position="370"/>
    </location>
</feature>
<feature type="transmembrane region" description="Helical" evidence="6">
    <location>
        <begin position="451"/>
        <end position="479"/>
    </location>
</feature>
<accession>A0A8J5J6U8</accession>
<dbReference type="Pfam" id="PF01740">
    <property type="entry name" value="STAS"/>
    <property type="match status" value="1"/>
</dbReference>
<protein>
    <submittedName>
        <fullName evidence="8">Sodium-independent sulfate anion transporter-like 2</fullName>
    </submittedName>
</protein>
<dbReference type="InterPro" id="IPR001902">
    <property type="entry name" value="SLC26A/SulP_fam"/>
</dbReference>
<dbReference type="EMBL" id="JAHLQT010045843">
    <property type="protein sequence ID" value="KAG7154032.1"/>
    <property type="molecule type" value="Genomic_DNA"/>
</dbReference>
<dbReference type="GO" id="GO:0016020">
    <property type="term" value="C:membrane"/>
    <property type="evidence" value="ECO:0007669"/>
    <property type="project" value="UniProtKB-SubCell"/>
</dbReference>
<dbReference type="SUPFAM" id="SSF52091">
    <property type="entry name" value="SpoIIaa-like"/>
    <property type="match status" value="1"/>
</dbReference>
<feature type="region of interest" description="Disordered" evidence="5">
    <location>
        <begin position="626"/>
        <end position="646"/>
    </location>
</feature>
<dbReference type="AlphaFoldDB" id="A0A8J5J6U8"/>
<feature type="transmembrane region" description="Helical" evidence="6">
    <location>
        <begin position="254"/>
        <end position="275"/>
    </location>
</feature>
<feature type="transmembrane region" description="Helical" evidence="6">
    <location>
        <begin position="414"/>
        <end position="431"/>
    </location>
</feature>
<name>A0A8J5J6U8_HOMAM</name>
<keyword evidence="9" id="KW-1185">Reference proteome</keyword>
<dbReference type="CDD" id="cd07042">
    <property type="entry name" value="STAS_SulP_like_sulfate_transporter"/>
    <property type="match status" value="1"/>
</dbReference>
<feature type="transmembrane region" description="Helical" evidence="6">
    <location>
        <begin position="320"/>
        <end position="342"/>
    </location>
</feature>
<evidence type="ECO:0000313" key="8">
    <source>
        <dbReference type="EMBL" id="KAG7154032.1"/>
    </source>
</evidence>
<dbReference type="InterPro" id="IPR036513">
    <property type="entry name" value="STAS_dom_sf"/>
</dbReference>
<organism evidence="8 9">
    <name type="scientific">Homarus americanus</name>
    <name type="common">American lobster</name>
    <dbReference type="NCBI Taxonomy" id="6706"/>
    <lineage>
        <taxon>Eukaryota</taxon>
        <taxon>Metazoa</taxon>
        <taxon>Ecdysozoa</taxon>
        <taxon>Arthropoda</taxon>
        <taxon>Crustacea</taxon>
        <taxon>Multicrustacea</taxon>
        <taxon>Malacostraca</taxon>
        <taxon>Eumalacostraca</taxon>
        <taxon>Eucarida</taxon>
        <taxon>Decapoda</taxon>
        <taxon>Pleocyemata</taxon>
        <taxon>Astacidea</taxon>
        <taxon>Nephropoidea</taxon>
        <taxon>Nephropidae</taxon>
        <taxon>Homarus</taxon>
    </lineage>
</organism>
<evidence type="ECO:0000313" key="9">
    <source>
        <dbReference type="Proteomes" id="UP000747542"/>
    </source>
</evidence>
<evidence type="ECO:0000256" key="5">
    <source>
        <dbReference type="SAM" id="MobiDB-lite"/>
    </source>
</evidence>
<dbReference type="InterPro" id="IPR002645">
    <property type="entry name" value="STAS_dom"/>
</dbReference>
<keyword evidence="2 6" id="KW-0812">Transmembrane</keyword>
<keyword evidence="4 6" id="KW-0472">Membrane</keyword>
<dbReference type="Pfam" id="PF00916">
    <property type="entry name" value="Sulfate_transp"/>
    <property type="match status" value="1"/>
</dbReference>
<comment type="caution">
    <text evidence="8">The sequence shown here is derived from an EMBL/GenBank/DDBJ whole genome shotgun (WGS) entry which is preliminary data.</text>
</comment>
<dbReference type="InterPro" id="IPR011547">
    <property type="entry name" value="SLC26A/SulP_dom"/>
</dbReference>
<feature type="transmembrane region" description="Helical" evidence="6">
    <location>
        <begin position="91"/>
        <end position="115"/>
    </location>
</feature>
<evidence type="ECO:0000256" key="6">
    <source>
        <dbReference type="SAM" id="Phobius"/>
    </source>
</evidence>
<dbReference type="PROSITE" id="PS50801">
    <property type="entry name" value="STAS"/>
    <property type="match status" value="1"/>
</dbReference>
<comment type="subcellular location">
    <subcellularLocation>
        <location evidence="1">Membrane</location>
        <topology evidence="1">Multi-pass membrane protein</topology>
    </subcellularLocation>
</comment>
<evidence type="ECO:0000256" key="2">
    <source>
        <dbReference type="ARBA" id="ARBA00022692"/>
    </source>
</evidence>
<dbReference type="PANTHER" id="PTHR11814">
    <property type="entry name" value="SULFATE TRANSPORTER"/>
    <property type="match status" value="1"/>
</dbReference>
<dbReference type="Proteomes" id="UP000747542">
    <property type="component" value="Unassembled WGS sequence"/>
</dbReference>
<evidence type="ECO:0000256" key="1">
    <source>
        <dbReference type="ARBA" id="ARBA00004141"/>
    </source>
</evidence>
<gene>
    <name evidence="8" type="ORF">Hamer_G020096</name>
</gene>
<evidence type="ECO:0000256" key="3">
    <source>
        <dbReference type="ARBA" id="ARBA00022989"/>
    </source>
</evidence>
<feature type="transmembrane region" description="Helical" evidence="6">
    <location>
        <begin position="135"/>
        <end position="159"/>
    </location>
</feature>
<dbReference type="GO" id="GO:0055085">
    <property type="term" value="P:transmembrane transport"/>
    <property type="evidence" value="ECO:0007669"/>
    <property type="project" value="InterPro"/>
</dbReference>
<feature type="domain" description="STAS" evidence="7">
    <location>
        <begin position="492"/>
        <end position="596"/>
    </location>
</feature>
<sequence length="646" mass="69439">MWEDAVYRSTVVALEGDAPRPPGGVAFILKNKVSRCLSRKTLHRRLPCLTWLRSYNSECFFGDLVAGFTVGLMIIPQSLAYGIIAGLSPNYGLYSAFIPCFVYFVLGSTMEMNMGPTAIMSLMTYQYSSQGGADYAVLLAFISGIIELLGGIVNLGFLINFISQPVISGFTSAAAITIASSQLKALLGLSLKSKGLINTWVKVFANIHDFRWQDLTLGLACIIALVLLKEIRTVRWPCIDHNSRGLGQRILRKTVFYLSVGRNAIVVVIASVIAYCLDGDDQPFSITGFVNPGIPYASVPPFSTEINNQTVTFPEMMSDVGIGVAMIPFIAVLDHIAIVSAFAKGRTFDATQEIITLGVSNIIGSFFGSMPTTGCLSRSAVNLTSGVRTPAGGLVTGVMVLLSLAFLTPGFTYIPKATLASVIITAVVHLLDYEILRPLWRSKKVDLLPLTVTFVACLIWGLEWGILLGIGVNLSMLLYSMATPAMRKHHGGYVLITPSHGITYPSTTHIRAAIRKAGLRQAGGSLPIVIDCSFIDTADYTAAKGIKGMIDDFQLRGQILVFVCLKPRVLKTIGALHEGIVVCSSFDALPEALADGETEVGLETVSSDGRHQGGDIVISTMISTPTSDTSDAANPLLSTTTFHDQK</sequence>
<dbReference type="Gene3D" id="3.30.750.24">
    <property type="entry name" value="STAS domain"/>
    <property type="match status" value="1"/>
</dbReference>
<evidence type="ECO:0000259" key="7">
    <source>
        <dbReference type="PROSITE" id="PS50801"/>
    </source>
</evidence>
<keyword evidence="3 6" id="KW-1133">Transmembrane helix</keyword>